<organism evidence="2 3">
    <name type="scientific">Metschnikowia bicuspidata var. bicuspidata NRRL YB-4993</name>
    <dbReference type="NCBI Taxonomy" id="869754"/>
    <lineage>
        <taxon>Eukaryota</taxon>
        <taxon>Fungi</taxon>
        <taxon>Dikarya</taxon>
        <taxon>Ascomycota</taxon>
        <taxon>Saccharomycotina</taxon>
        <taxon>Pichiomycetes</taxon>
        <taxon>Metschnikowiaceae</taxon>
        <taxon>Metschnikowia</taxon>
    </lineage>
</organism>
<accession>A0A1A0HJA6</accession>
<dbReference type="InterPro" id="IPR036390">
    <property type="entry name" value="WH_DNA-bd_sf"/>
</dbReference>
<dbReference type="RefSeq" id="XP_018714562.1">
    <property type="nucleotide sequence ID" value="XM_018853724.1"/>
</dbReference>
<dbReference type="PROSITE" id="PS51526">
    <property type="entry name" value="RFX_DBD"/>
    <property type="match status" value="1"/>
</dbReference>
<dbReference type="AlphaFoldDB" id="A0A1A0HJA6"/>
<dbReference type="SUPFAM" id="SSF46785">
    <property type="entry name" value="Winged helix' DNA-binding domain"/>
    <property type="match status" value="1"/>
</dbReference>
<dbReference type="InterPro" id="IPR036388">
    <property type="entry name" value="WH-like_DNA-bd_sf"/>
</dbReference>
<name>A0A1A0HJA6_9ASCO</name>
<gene>
    <name evidence="2" type="ORF">METBIDRAFT_10258</name>
</gene>
<dbReference type="Pfam" id="PF02257">
    <property type="entry name" value="RFX_DNA_binding"/>
    <property type="match status" value="1"/>
</dbReference>
<dbReference type="InterPro" id="IPR003150">
    <property type="entry name" value="DNA-bd_RFX"/>
</dbReference>
<dbReference type="GO" id="GO:0003677">
    <property type="term" value="F:DNA binding"/>
    <property type="evidence" value="ECO:0007669"/>
    <property type="project" value="InterPro"/>
</dbReference>
<dbReference type="GO" id="GO:0006355">
    <property type="term" value="P:regulation of DNA-templated transcription"/>
    <property type="evidence" value="ECO:0007669"/>
    <property type="project" value="InterPro"/>
</dbReference>
<protein>
    <recommendedName>
        <fullName evidence="1">RFX-type winged-helix domain-containing protein</fullName>
    </recommendedName>
</protein>
<dbReference type="EMBL" id="LXTC01000001">
    <property type="protein sequence ID" value="OBA24081.1"/>
    <property type="molecule type" value="Genomic_DNA"/>
</dbReference>
<dbReference type="GeneID" id="30026700"/>
<proteinExistence type="predicted"/>
<feature type="domain" description="RFX-type winged-helix" evidence="1">
    <location>
        <begin position="293"/>
        <end position="389"/>
    </location>
</feature>
<evidence type="ECO:0000259" key="1">
    <source>
        <dbReference type="PROSITE" id="PS51526"/>
    </source>
</evidence>
<evidence type="ECO:0000313" key="3">
    <source>
        <dbReference type="Proteomes" id="UP000092555"/>
    </source>
</evidence>
<dbReference type="STRING" id="869754.A0A1A0HJA6"/>
<sequence>MSEHTDEFKETPWLKASSKFFISSLAKKEMEQGFLNDSYSVLSPNALMTSQSGQPFDDLGSDVEYQTYASQIPHRRIKEAPHANNQGQVLQNSFLSDKFIHENASTFFGTLDSTFKDGASHASDFDSSLLSFCNSANAATEYMFPNLSGQSIFINSQESRIIKKELHSKLSLSTLPTMYKSPEQAYIELIPLLNSVSHENFGYFLVGVLQRCSEELSLDNFYKMLYNPKFYTSVSENLRQDTNLLKPVFHLADLKLCFYVLETFRPPHFTAGLFADGLVHNSKLSSINTHEFLRTFLALKIIFDCFEKTDDDHSSLPRILTYKAYYILCQILISRNSASLLLYRLQQNIVFCQSGLGKIMRLAFPDLTTKRLGKRGQSRSHILGLRWKRPILSEDIWHLMEFDILEIKKHFVTHIKGSRRQQSINLQFKASRDRHNGDRELKDEIAPTQSLTERMKPFYSFVDASNKYPSFDCSPRLWKCILNTHPAPSEWSKNIMVKSIDTLKLIGIHIEPLVNNFASEIFSKNKRGILESCVSQVIKGSNKDPPSVKPFLHLCLVIFLLAFPLIIASDREICGTKKAKLRSYLNSIIALIMTERQRAPPNEGNMMKFTWILKKMIHISELTLSKVHTNLIIMITDEMIRDLDKLDENPDSPNINSISPVAFYVRNIFMWLRAYNYDGVYLSGSSCEEALVEIVLRITQAFLKEGNDFRQFISNISMSMSNEERINVTYDLPFELFRILAQFLHQDCLSDHLVLKLPISAIKFLVLSATNEIQNVSFSSVAERDEDVSRQTFKTWWVLSTILQEYMIVLSEIAALSGNLF</sequence>
<dbReference type="Proteomes" id="UP000092555">
    <property type="component" value="Unassembled WGS sequence"/>
</dbReference>
<reference evidence="2 3" key="1">
    <citation type="submission" date="2016-05" db="EMBL/GenBank/DDBJ databases">
        <title>Comparative genomics of biotechnologically important yeasts.</title>
        <authorList>
            <consortium name="DOE Joint Genome Institute"/>
            <person name="Riley R."/>
            <person name="Haridas S."/>
            <person name="Wolfe K.H."/>
            <person name="Lopes M.R."/>
            <person name="Hittinger C.T."/>
            <person name="Goker M."/>
            <person name="Salamov A."/>
            <person name="Wisecaver J."/>
            <person name="Long T.M."/>
            <person name="Aerts A.L."/>
            <person name="Barry K."/>
            <person name="Choi C."/>
            <person name="Clum A."/>
            <person name="Coughlan A.Y."/>
            <person name="Deshpande S."/>
            <person name="Douglass A.P."/>
            <person name="Hanson S.J."/>
            <person name="Klenk H.-P."/>
            <person name="LaButti K."/>
            <person name="Lapidus A."/>
            <person name="Lindquist E."/>
            <person name="Lipzen A."/>
            <person name="Meier-kolthoff J.P."/>
            <person name="Ohm R.A."/>
            <person name="Otillar R.P."/>
            <person name="Pangilinan J."/>
            <person name="Peng Y."/>
            <person name="Rokas A."/>
            <person name="Rosa C.A."/>
            <person name="Scheuner C."/>
            <person name="Sibirny A.A."/>
            <person name="Slot J.C."/>
            <person name="Stielow J.B."/>
            <person name="Sun H."/>
            <person name="Kurtzman C.P."/>
            <person name="Blackwell M."/>
            <person name="Grigoriev I.V."/>
            <person name="Jeffries T.W."/>
        </authorList>
    </citation>
    <scope>NUCLEOTIDE SEQUENCE [LARGE SCALE GENOMIC DNA]</scope>
    <source>
        <strain evidence="2 3">NRRL YB-4993</strain>
    </source>
</reference>
<comment type="caution">
    <text evidence="2">The sequence shown here is derived from an EMBL/GenBank/DDBJ whole genome shotgun (WGS) entry which is preliminary data.</text>
</comment>
<evidence type="ECO:0000313" key="2">
    <source>
        <dbReference type="EMBL" id="OBA24081.1"/>
    </source>
</evidence>
<dbReference type="OrthoDB" id="4084610at2759"/>
<keyword evidence="3" id="KW-1185">Reference proteome</keyword>
<dbReference type="Gene3D" id="1.10.10.10">
    <property type="entry name" value="Winged helix-like DNA-binding domain superfamily/Winged helix DNA-binding domain"/>
    <property type="match status" value="1"/>
</dbReference>